<name>W7HUK3_9PEZI</name>
<proteinExistence type="inferred from homology"/>
<keyword evidence="10" id="KW-1185">Reference proteome</keyword>
<dbReference type="Pfam" id="PF20684">
    <property type="entry name" value="Fung_rhodopsin"/>
    <property type="match status" value="1"/>
</dbReference>
<keyword evidence="2 7" id="KW-0812">Transmembrane</keyword>
<reference evidence="9 10" key="1">
    <citation type="submission" date="2013-05" db="EMBL/GenBank/DDBJ databases">
        <title>Drechslerella stenobrocha genome reveals carnivorous origination and mechanical trapping mechanism of predatory fungi.</title>
        <authorList>
            <person name="Liu X."/>
            <person name="Zhang W."/>
            <person name="Liu K."/>
        </authorList>
    </citation>
    <scope>NUCLEOTIDE SEQUENCE [LARGE SCALE GENOMIC DNA]</scope>
    <source>
        <strain evidence="9 10">248</strain>
    </source>
</reference>
<dbReference type="AlphaFoldDB" id="W7HUK3"/>
<accession>W7HUK3</accession>
<evidence type="ECO:0000256" key="7">
    <source>
        <dbReference type="SAM" id="Phobius"/>
    </source>
</evidence>
<feature type="region of interest" description="Disordered" evidence="6">
    <location>
        <begin position="306"/>
        <end position="340"/>
    </location>
</feature>
<feature type="region of interest" description="Disordered" evidence="6">
    <location>
        <begin position="364"/>
        <end position="389"/>
    </location>
</feature>
<feature type="transmembrane region" description="Helical" evidence="7">
    <location>
        <begin position="122"/>
        <end position="144"/>
    </location>
</feature>
<evidence type="ECO:0000256" key="6">
    <source>
        <dbReference type="SAM" id="MobiDB-lite"/>
    </source>
</evidence>
<evidence type="ECO:0000256" key="2">
    <source>
        <dbReference type="ARBA" id="ARBA00022692"/>
    </source>
</evidence>
<feature type="domain" description="Rhodopsin" evidence="8">
    <location>
        <begin position="49"/>
        <end position="297"/>
    </location>
</feature>
<dbReference type="InterPro" id="IPR052337">
    <property type="entry name" value="SAT4-like"/>
</dbReference>
<feature type="transmembrane region" description="Helical" evidence="7">
    <location>
        <begin position="156"/>
        <end position="177"/>
    </location>
</feature>
<evidence type="ECO:0000256" key="4">
    <source>
        <dbReference type="ARBA" id="ARBA00023136"/>
    </source>
</evidence>
<evidence type="ECO:0000313" key="9">
    <source>
        <dbReference type="EMBL" id="EWC47184.1"/>
    </source>
</evidence>
<evidence type="ECO:0000256" key="1">
    <source>
        <dbReference type="ARBA" id="ARBA00004141"/>
    </source>
</evidence>
<dbReference type="PANTHER" id="PTHR33048:SF166">
    <property type="entry name" value="PTH11-LIKE INTEGRAL MEMBRANE PROTEIN"/>
    <property type="match status" value="1"/>
</dbReference>
<organism evidence="9 10">
    <name type="scientific">Drechslerella stenobrocha 248</name>
    <dbReference type="NCBI Taxonomy" id="1043628"/>
    <lineage>
        <taxon>Eukaryota</taxon>
        <taxon>Fungi</taxon>
        <taxon>Dikarya</taxon>
        <taxon>Ascomycota</taxon>
        <taxon>Pezizomycotina</taxon>
        <taxon>Orbiliomycetes</taxon>
        <taxon>Orbiliales</taxon>
        <taxon>Orbiliaceae</taxon>
        <taxon>Drechslerella</taxon>
    </lineage>
</organism>
<comment type="subcellular location">
    <subcellularLocation>
        <location evidence="1">Membrane</location>
        <topology evidence="1">Multi-pass membrane protein</topology>
    </subcellularLocation>
</comment>
<sequence length="596" mass="66319">MESINTPSPPNHHFSLREGQKTIYIAPIAVSDVETARYFSPLAVVLLLVRLGLRLWRKERWNHGDTWGVVSIVFIITRIVLSYLVLVWGSVMLLSPEYLKEHENDMTADDIRRLQTSGKVSIANRLALVSALWALKFMVLDFLWRIIRKLPYERRIMTTYIVALLATWTVAVIAGLVECRPFHGWWQVYPDPGNCVQANQWLITYEVGNMVTDAMLLALPFPLLFMARVPWEKRVRLCAVFSLGFFLLAICIVRMVQGLSHSGTRGQSQPQRAMWAAIETLFATIVACGPSMYCILRRGKERDTVTSASNNTFTQRAGGGAPRPPGSPNGSISISLSEGKDSVVSNGERILGIAELGGGIGATVGTPISRDESGGYYRPRPRARPRPLSEVSAVSALSVGPSHEEFMAQHEQANQARQASQAQQAHWDPTRRAMSLGGNISYGSSSNEGGSSSNRRNTMVNLGKRMSFGAKSKLAGLAGFHRDAPILDGEIIVPRRRGRRGSVMSSIWTHSSTPPGDLELLGRQKSKIEEEEVELEQEKFWIIDEERDTGTGDICGIMVQTTWTQFHEPDDEAENERREVEVEMGKVQEAERDICV</sequence>
<gene>
    <name evidence="9" type="ORF">DRE_03553</name>
</gene>
<dbReference type="HOGENOM" id="CLU_457840_0_0_1"/>
<dbReference type="Proteomes" id="UP000024837">
    <property type="component" value="Unassembled WGS sequence"/>
</dbReference>
<feature type="transmembrane region" description="Helical" evidence="7">
    <location>
        <begin position="38"/>
        <end position="56"/>
    </location>
</feature>
<comment type="similarity">
    <text evidence="5">Belongs to the SAT4 family.</text>
</comment>
<dbReference type="OrthoDB" id="2988756at2759"/>
<feature type="transmembrane region" description="Helical" evidence="7">
    <location>
        <begin position="237"/>
        <end position="256"/>
    </location>
</feature>
<feature type="transmembrane region" description="Helical" evidence="7">
    <location>
        <begin position="276"/>
        <end position="296"/>
    </location>
</feature>
<dbReference type="EMBL" id="KI966412">
    <property type="protein sequence ID" value="EWC47184.1"/>
    <property type="molecule type" value="Genomic_DNA"/>
</dbReference>
<feature type="transmembrane region" description="Helical" evidence="7">
    <location>
        <begin position="207"/>
        <end position="225"/>
    </location>
</feature>
<feature type="compositionally biased region" description="Polar residues" evidence="6">
    <location>
        <begin position="306"/>
        <end position="315"/>
    </location>
</feature>
<keyword evidence="4 7" id="KW-0472">Membrane</keyword>
<feature type="transmembrane region" description="Helical" evidence="7">
    <location>
        <begin position="68"/>
        <end position="91"/>
    </location>
</feature>
<evidence type="ECO:0000256" key="3">
    <source>
        <dbReference type="ARBA" id="ARBA00022989"/>
    </source>
</evidence>
<evidence type="ECO:0000313" key="10">
    <source>
        <dbReference type="Proteomes" id="UP000024837"/>
    </source>
</evidence>
<keyword evidence="3 7" id="KW-1133">Transmembrane helix</keyword>
<dbReference type="PANTHER" id="PTHR33048">
    <property type="entry name" value="PTH11-LIKE INTEGRAL MEMBRANE PROTEIN (AFU_ORTHOLOGUE AFUA_5G11245)"/>
    <property type="match status" value="1"/>
</dbReference>
<evidence type="ECO:0000256" key="5">
    <source>
        <dbReference type="ARBA" id="ARBA00038359"/>
    </source>
</evidence>
<dbReference type="GO" id="GO:0016020">
    <property type="term" value="C:membrane"/>
    <property type="evidence" value="ECO:0007669"/>
    <property type="project" value="UniProtKB-SubCell"/>
</dbReference>
<dbReference type="InterPro" id="IPR049326">
    <property type="entry name" value="Rhodopsin_dom_fungi"/>
</dbReference>
<protein>
    <recommendedName>
        <fullName evidence="8">Rhodopsin domain-containing protein</fullName>
    </recommendedName>
</protein>
<evidence type="ECO:0000259" key="8">
    <source>
        <dbReference type="Pfam" id="PF20684"/>
    </source>
</evidence>